<dbReference type="Proteomes" id="UP000739284">
    <property type="component" value="Unassembled WGS sequence"/>
</dbReference>
<dbReference type="RefSeq" id="WP_217150531.1">
    <property type="nucleotide sequence ID" value="NZ_JAFMOY010000131.1"/>
</dbReference>
<evidence type="ECO:0000313" key="2">
    <source>
        <dbReference type="Proteomes" id="UP000739284"/>
    </source>
</evidence>
<accession>A0ABS6LKC2</accession>
<protein>
    <submittedName>
        <fullName evidence="1">DUF4926 domain-containing protein</fullName>
    </submittedName>
</protein>
<comment type="caution">
    <text evidence="1">The sequence shown here is derived from an EMBL/GenBank/DDBJ whole genome shotgun (WGS) entry which is preliminary data.</text>
</comment>
<dbReference type="InterPro" id="IPR032568">
    <property type="entry name" value="DUF4926"/>
</dbReference>
<dbReference type="Pfam" id="PF16277">
    <property type="entry name" value="DUF4926"/>
    <property type="match status" value="1"/>
</dbReference>
<reference evidence="1 2" key="1">
    <citation type="submission" date="2021-03" db="EMBL/GenBank/DDBJ databases">
        <title>Five novel Rahnella species.</title>
        <authorList>
            <person name="Brady C."/>
            <person name="Asselin J."/>
            <person name="Beer S."/>
            <person name="Bruberg M.B."/>
            <person name="Crampton B."/>
            <person name="Venter S."/>
            <person name="Arnold D."/>
            <person name="Denman S."/>
        </authorList>
    </citation>
    <scope>NUCLEOTIDE SEQUENCE [LARGE SCALE GENOMIC DNA]</scope>
    <source>
        <strain evidence="1 2">FRB 231</strain>
    </source>
</reference>
<name>A0ABS6LKC2_9GAMM</name>
<proteinExistence type="predicted"/>
<evidence type="ECO:0000313" key="1">
    <source>
        <dbReference type="EMBL" id="MBU9847142.1"/>
    </source>
</evidence>
<organism evidence="1 2">
    <name type="scientific">Rahnella ecdela</name>
    <dbReference type="NCBI Taxonomy" id="2816250"/>
    <lineage>
        <taxon>Bacteria</taxon>
        <taxon>Pseudomonadati</taxon>
        <taxon>Pseudomonadota</taxon>
        <taxon>Gammaproteobacteria</taxon>
        <taxon>Enterobacterales</taxon>
        <taxon>Yersiniaceae</taxon>
        <taxon>Rahnella</taxon>
    </lineage>
</organism>
<sequence length="65" mass="7153">MIPSPYDVVVLVNDMPDKGLTRGMIGTIVDVYSTPSLAYEVEFCDQQGRTIVSIALAPERLQNKP</sequence>
<gene>
    <name evidence="1" type="ORF">J1784_19265</name>
</gene>
<dbReference type="EMBL" id="JAFMOY010000131">
    <property type="protein sequence ID" value="MBU9847142.1"/>
    <property type="molecule type" value="Genomic_DNA"/>
</dbReference>
<keyword evidence="2" id="KW-1185">Reference proteome</keyword>